<dbReference type="AlphaFoldDB" id="A0A382UQ57"/>
<organism evidence="4">
    <name type="scientific">marine metagenome</name>
    <dbReference type="NCBI Taxonomy" id="408172"/>
    <lineage>
        <taxon>unclassified sequences</taxon>
        <taxon>metagenomes</taxon>
        <taxon>ecological metagenomes</taxon>
    </lineage>
</organism>
<proteinExistence type="predicted"/>
<dbReference type="Pfam" id="PF06155">
    <property type="entry name" value="GBBH-like_N"/>
    <property type="match status" value="1"/>
</dbReference>
<reference evidence="4" key="1">
    <citation type="submission" date="2018-05" db="EMBL/GenBank/DDBJ databases">
        <authorList>
            <person name="Lanie J.A."/>
            <person name="Ng W.-L."/>
            <person name="Kazmierczak K.M."/>
            <person name="Andrzejewski T.M."/>
            <person name="Davidsen T.M."/>
            <person name="Wayne K.J."/>
            <person name="Tettelin H."/>
            <person name="Glass J.I."/>
            <person name="Rusch D."/>
            <person name="Podicherti R."/>
            <person name="Tsui H.-C.T."/>
            <person name="Winkler M.E."/>
        </authorList>
    </citation>
    <scope>NUCLEOTIDE SEQUENCE</scope>
</reference>
<sequence>MRLLDLQPIGKELALKWEGDTEQFVPLQSLRLACPCASCAGETDVMGNVAKGPEMKFTDASFRIKHIQPIGGYAFQIFWDDGHSSGLYSIEYLREVADRPLP</sequence>
<keyword evidence="2" id="KW-0408">Iron</keyword>
<keyword evidence="1" id="KW-0479">Metal-binding</keyword>
<feature type="domain" description="Gamma-butyrobetaine hydroxylase-like N-terminal" evidence="3">
    <location>
        <begin position="8"/>
        <end position="94"/>
    </location>
</feature>
<dbReference type="GO" id="GO:0046872">
    <property type="term" value="F:metal ion binding"/>
    <property type="evidence" value="ECO:0007669"/>
    <property type="project" value="UniProtKB-KW"/>
</dbReference>
<dbReference type="EMBL" id="UINC01145609">
    <property type="protein sequence ID" value="SVD35848.1"/>
    <property type="molecule type" value="Genomic_DNA"/>
</dbReference>
<dbReference type="InterPro" id="IPR010376">
    <property type="entry name" value="GBBH-like_N"/>
</dbReference>
<name>A0A382UQ57_9ZZZZ</name>
<dbReference type="PANTHER" id="PTHR35303">
    <property type="entry name" value="OS02G0197800 PROTEIN"/>
    <property type="match status" value="1"/>
</dbReference>
<evidence type="ECO:0000256" key="1">
    <source>
        <dbReference type="ARBA" id="ARBA00022723"/>
    </source>
</evidence>
<dbReference type="Gene3D" id="3.30.2020.30">
    <property type="match status" value="1"/>
</dbReference>
<evidence type="ECO:0000259" key="3">
    <source>
        <dbReference type="Pfam" id="PF06155"/>
    </source>
</evidence>
<evidence type="ECO:0000256" key="2">
    <source>
        <dbReference type="ARBA" id="ARBA00023004"/>
    </source>
</evidence>
<accession>A0A382UQ57</accession>
<dbReference type="InterPro" id="IPR038492">
    <property type="entry name" value="GBBH-like_N_sf"/>
</dbReference>
<evidence type="ECO:0000313" key="4">
    <source>
        <dbReference type="EMBL" id="SVD35848.1"/>
    </source>
</evidence>
<protein>
    <recommendedName>
        <fullName evidence="3">Gamma-butyrobetaine hydroxylase-like N-terminal domain-containing protein</fullName>
    </recommendedName>
</protein>
<gene>
    <name evidence="4" type="ORF">METZ01_LOCUS388702</name>
</gene>